<evidence type="ECO:0000256" key="9">
    <source>
        <dbReference type="ARBA" id="ARBA00023212"/>
    </source>
</evidence>
<evidence type="ECO:0000259" key="12">
    <source>
        <dbReference type="PROSITE" id="PS50003"/>
    </source>
</evidence>
<dbReference type="GO" id="GO:0008017">
    <property type="term" value="F:microtubule binding"/>
    <property type="evidence" value="ECO:0007669"/>
    <property type="project" value="InterPro"/>
</dbReference>
<dbReference type="Pfam" id="PF00498">
    <property type="entry name" value="FHA"/>
    <property type="match status" value="1"/>
</dbReference>
<evidence type="ECO:0000256" key="8">
    <source>
        <dbReference type="ARBA" id="ARBA00023175"/>
    </source>
</evidence>
<dbReference type="GO" id="GO:0005874">
    <property type="term" value="C:microtubule"/>
    <property type="evidence" value="ECO:0007669"/>
    <property type="project" value="UniProtKB-KW"/>
</dbReference>
<dbReference type="Gene3D" id="3.40.850.10">
    <property type="entry name" value="Kinesin motor domain"/>
    <property type="match status" value="1"/>
</dbReference>
<gene>
    <name evidence="15" type="ORF">HMPREF1544_12045</name>
</gene>
<dbReference type="InterPro" id="IPR019821">
    <property type="entry name" value="Kinesin_motor_CS"/>
</dbReference>
<keyword evidence="8" id="KW-0505">Motor protein</keyword>
<dbReference type="GO" id="GO:0005546">
    <property type="term" value="F:phosphatidylinositol-4,5-bisphosphate binding"/>
    <property type="evidence" value="ECO:0007669"/>
    <property type="project" value="UniProtKB-ARBA"/>
</dbReference>
<dbReference type="Gene3D" id="2.60.200.20">
    <property type="match status" value="1"/>
</dbReference>
<dbReference type="InterPro" id="IPR000253">
    <property type="entry name" value="FHA_dom"/>
</dbReference>
<dbReference type="SMART" id="SM00233">
    <property type="entry name" value="PH"/>
    <property type="match status" value="1"/>
</dbReference>
<dbReference type="STRING" id="1220926.S2IUA5"/>
<dbReference type="EMBL" id="KE124193">
    <property type="protein sequence ID" value="EPB81241.1"/>
    <property type="molecule type" value="Genomic_DNA"/>
</dbReference>
<dbReference type="CDD" id="cd01233">
    <property type="entry name" value="PH_KIFIA_KIFIB"/>
    <property type="match status" value="1"/>
</dbReference>
<dbReference type="Pfam" id="PF12473">
    <property type="entry name" value="DUF3694"/>
    <property type="match status" value="1"/>
</dbReference>
<comment type="subcellular location">
    <subcellularLocation>
        <location evidence="1">Cytoplasm</location>
        <location evidence="1">Cytoskeleton</location>
    </subcellularLocation>
</comment>
<dbReference type="PROSITE" id="PS50006">
    <property type="entry name" value="FHA_DOMAIN"/>
    <property type="match status" value="1"/>
</dbReference>
<dbReference type="InterPro" id="IPR032405">
    <property type="entry name" value="Kinesin_assoc"/>
</dbReference>
<dbReference type="PROSITE" id="PS50067">
    <property type="entry name" value="KINESIN_MOTOR_2"/>
    <property type="match status" value="1"/>
</dbReference>
<dbReference type="GO" id="GO:0008574">
    <property type="term" value="F:plus-end-directed microtubule motor activity"/>
    <property type="evidence" value="ECO:0007669"/>
    <property type="project" value="UniProtKB-ARBA"/>
</dbReference>
<evidence type="ECO:0000259" key="14">
    <source>
        <dbReference type="PROSITE" id="PS50067"/>
    </source>
</evidence>
<keyword evidence="6" id="KW-0067">ATP-binding</keyword>
<evidence type="ECO:0000256" key="11">
    <source>
        <dbReference type="SAM" id="MobiDB-lite"/>
    </source>
</evidence>
<dbReference type="InterPro" id="IPR027417">
    <property type="entry name" value="P-loop_NTPase"/>
</dbReference>
<dbReference type="InterPro" id="IPR022140">
    <property type="entry name" value="Kinesin-like_KIF1-typ"/>
</dbReference>
<organism evidence="15 16">
    <name type="scientific">Mucor circinelloides f. circinelloides (strain 1006PhL)</name>
    <name type="common">Mucormycosis agent</name>
    <name type="synonym">Calyptromyces circinelloides</name>
    <dbReference type="NCBI Taxonomy" id="1220926"/>
    <lineage>
        <taxon>Eukaryota</taxon>
        <taxon>Fungi</taxon>
        <taxon>Fungi incertae sedis</taxon>
        <taxon>Mucoromycota</taxon>
        <taxon>Mucoromycotina</taxon>
        <taxon>Mucoromycetes</taxon>
        <taxon>Mucorales</taxon>
        <taxon>Mucorineae</taxon>
        <taxon>Mucoraceae</taxon>
        <taxon>Mucor</taxon>
    </lineage>
</organism>
<dbReference type="SUPFAM" id="SSF50729">
    <property type="entry name" value="PH domain-like"/>
    <property type="match status" value="1"/>
</dbReference>
<dbReference type="InterPro" id="IPR022164">
    <property type="entry name" value="Kinesin-like"/>
</dbReference>
<evidence type="ECO:0000313" key="16">
    <source>
        <dbReference type="Proteomes" id="UP000014254"/>
    </source>
</evidence>
<dbReference type="CDD" id="cd01365">
    <property type="entry name" value="KISc_KIF1A_KIF1B"/>
    <property type="match status" value="1"/>
</dbReference>
<dbReference type="GO" id="GO:0047496">
    <property type="term" value="P:vesicle transport along microtubule"/>
    <property type="evidence" value="ECO:0007669"/>
    <property type="project" value="UniProtKB-ARBA"/>
</dbReference>
<comment type="caution">
    <text evidence="10">Lacks conserved residue(s) required for the propagation of feature annotation.</text>
</comment>
<dbReference type="Pfam" id="PF00169">
    <property type="entry name" value="PH"/>
    <property type="match status" value="1"/>
</dbReference>
<dbReference type="Pfam" id="PF12423">
    <property type="entry name" value="KIF1B"/>
    <property type="match status" value="1"/>
</dbReference>
<protein>
    <recommendedName>
        <fullName evidence="17">Kinesin-domain-containing protein</fullName>
    </recommendedName>
</protein>
<keyword evidence="9" id="KW-0206">Cytoskeleton</keyword>
<evidence type="ECO:0000256" key="4">
    <source>
        <dbReference type="ARBA" id="ARBA00022701"/>
    </source>
</evidence>
<evidence type="ECO:0000256" key="10">
    <source>
        <dbReference type="PROSITE-ProRule" id="PRU00283"/>
    </source>
</evidence>
<dbReference type="InterPro" id="IPR036961">
    <property type="entry name" value="Kinesin_motor_dom_sf"/>
</dbReference>
<dbReference type="SUPFAM" id="SSF49879">
    <property type="entry name" value="SMAD/FHA domain"/>
    <property type="match status" value="1"/>
</dbReference>
<dbReference type="Proteomes" id="UP000014254">
    <property type="component" value="Unassembled WGS sequence"/>
</dbReference>
<dbReference type="SMART" id="SM00129">
    <property type="entry name" value="KISc"/>
    <property type="match status" value="1"/>
</dbReference>
<feature type="domain" description="Kinesin motor" evidence="14">
    <location>
        <begin position="5"/>
        <end position="364"/>
    </location>
</feature>
<dbReference type="Gene3D" id="2.30.29.30">
    <property type="entry name" value="Pleckstrin-homology domain (PH domain)/Phosphotyrosine-binding domain (PTB)"/>
    <property type="match status" value="1"/>
</dbReference>
<sequence length="1641" mass="187088">MSGGNIKVVVRCRPLNSRELARGATCLIRMEGNQTIITKPPDHKGNRDMEDVKAFTFDKSYWSADKNDPTYADQEMVYNDLGEDLLNHAFDGYNCCIFACKYHDLHTRTTGSGKSYSMMGYGEDKGITPKTCEELFNRIQERTQPNLTYRVEVSYIEIYNEKVRDLLNPKNKGNLKVREHPSLGPYVEDLSRLVVRSYDDINHLMDEGNKARTIAATNMNETSSRSHAVFTLFLTQTRLDETTKLETEKVARISLVDLAGSERANSTGATGARLKEGANINRSLTTLGKVISGLADQSIADAAPKKGGKKQKEVFIPYRDSVLTWLLKDSLGGNSKTAMIAAISPADYDETLSTLRYADQAKKIQNKAVINEDPNAKMIRELKEELTNLRDRLRVYAPEVVEELAASSAYRQENTSSTHDGSRTPMPTRSAITNANQVLVIEDSQGNKKKMTKQEIVDQLQSSEKLLANLNETWEEKLKRTQEIHSDREKALKDLGITIDKTNMGIYMPKTIPFIVNLNEDPLMSECLMYQIKSGKTRVGRLESKADCEIRLSGANIQDEHCWFEAGPDNSVTLHPNHKDAMTMVNGIRISEPRLLKNGYRIILGHHHIFRFNHPEEVRKERNDALRLTTASSCTDRSSSGLFGSEEDDNITSADLTNGVVNSDVVDWNYARLEAMRNHYALEENFKNLPDDEIEKLWDNLGRIRHSRRTRTDSRADFDDDESASSSLHRLSTAATMVDDGSICTEATVVAQSPLPTEKIQEKIKDVKEKHQKELDQQRSFYEAKLHRMSSMHASDFNSSTSGITIYSPRQTKLIQTVFQRWKRLHYVTMAEVVLTHAVLLKEANIISRELDKDVLYQFTIIEEDYAQLKSHWEETSSLQQFEQDNQDDETLISSPKPCIGIRVIDRKNQVIYVWSLDKLKARLHKMRNLRHFIDRPQYRKHFNWEDPFYELPCPKYSFVGSASVSVRNLTRKQQAYESCVEILCRNTGQVKGKLRLLVSPIARSGTQSKYLTEEPLDINEPEIEKAIGDDDVLEIGQQLLFEIRLLELIGINETEFTHIHVQYRLSSFGGIAPYAAAEKLFATNPISGFGTSSNIALDYSQTLSILVTETTKDILLHKMIAFEVYGIAQPKILSAYERWDDQREKPRLAEMLASKQQSQQQQQYQLQSSSSLAVADRRPEEELLATERHDVLAWIQICELMPNGEYMPVQVVSQNSLDRGAFHLRQGLQRRICITLSHTSGRQLIWSKVSKAMIGQVRLLDAKGRIINSPAHEDIVIRLLSHQQVQYNNDGTSVLIAQGSWDSSQHDCLFLNRLTATQTRILLNVKWEIEVEKCSKPIQCSMDIAVRIQGRDASNFGLRKLLGSNKYLNKCSGVFLIHLRPPMTRRVSQLWRLNTASKFVPGEEFLGSWRPRGVSLINDFRHIQERISRKNQVAATSQTLMLHTARSQTSQGSMSVDKETSSNVASTFFQPNQSDLIRKILTIWNSKWGTDKDVSISDSDDPPIPGMQDSNLIPKEAWNSSKLISEVKLVTEFDNVTKKGYLTYQENALDDKWVKRWFVLRRPYIYIYSSQSETEELGIINVSNVRIDYNRALEQMIKRNNVFSLYTNNNAYILQANSKSDMTDWMKNIDTLYSVDKHTR</sequence>
<dbReference type="InterPro" id="IPR049780">
    <property type="entry name" value="PH_KIFIA_KIFIB"/>
</dbReference>
<keyword evidence="2" id="KW-0813">Transport</keyword>
<dbReference type="PANTHER" id="PTHR47117">
    <property type="entry name" value="STAR-RELATED LIPID TRANSFER PROTEIN 9"/>
    <property type="match status" value="1"/>
</dbReference>
<dbReference type="FunFam" id="3.40.850.10:FF:000047">
    <property type="entry name" value="Kinesin family protein"/>
    <property type="match status" value="1"/>
</dbReference>
<evidence type="ECO:0008006" key="17">
    <source>
        <dbReference type="Google" id="ProtNLM"/>
    </source>
</evidence>
<name>S2IUA5_MUCC1</name>
<dbReference type="SMART" id="SM00240">
    <property type="entry name" value="FHA"/>
    <property type="match status" value="1"/>
</dbReference>
<comment type="similarity">
    <text evidence="10">Belongs to the TRAFAC class myosin-kinesin ATPase superfamily. Kinesin family.</text>
</comment>
<keyword evidence="3" id="KW-0963">Cytoplasm</keyword>
<feature type="region of interest" description="Disordered" evidence="11">
    <location>
        <begin position="408"/>
        <end position="429"/>
    </location>
</feature>
<evidence type="ECO:0000259" key="13">
    <source>
        <dbReference type="PROSITE" id="PS50006"/>
    </source>
</evidence>
<dbReference type="InterPro" id="IPR008984">
    <property type="entry name" value="SMAD_FHA_dom_sf"/>
</dbReference>
<keyword evidence="7" id="KW-0175">Coiled coil</keyword>
<dbReference type="SUPFAM" id="SSF52540">
    <property type="entry name" value="P-loop containing nucleoside triphosphate hydrolases"/>
    <property type="match status" value="1"/>
</dbReference>
<feature type="domain" description="PH" evidence="12">
    <location>
        <begin position="1536"/>
        <end position="1635"/>
    </location>
</feature>
<dbReference type="InterPro" id="IPR011993">
    <property type="entry name" value="PH-like_dom_sf"/>
</dbReference>
<dbReference type="OMA" id="YEASLCH"/>
<dbReference type="PROSITE" id="PS50003">
    <property type="entry name" value="PH_DOMAIN"/>
    <property type="match status" value="1"/>
</dbReference>
<dbReference type="InParanoid" id="S2IUA5"/>
<keyword evidence="4" id="KW-0493">Microtubule</keyword>
<dbReference type="Pfam" id="PF00225">
    <property type="entry name" value="Kinesin"/>
    <property type="match status" value="1"/>
</dbReference>
<dbReference type="InterPro" id="IPR001849">
    <property type="entry name" value="PH_domain"/>
</dbReference>
<accession>S2IUA5</accession>
<dbReference type="PRINTS" id="PR00380">
    <property type="entry name" value="KINESINHEAVY"/>
</dbReference>
<reference evidence="16" key="1">
    <citation type="submission" date="2013-05" db="EMBL/GenBank/DDBJ databases">
        <title>The Genome sequence of Mucor circinelloides f. circinelloides 1006PhL.</title>
        <authorList>
            <consortium name="The Broad Institute Genomics Platform"/>
            <person name="Cuomo C."/>
            <person name="Earl A."/>
            <person name="Findley K."/>
            <person name="Lee S.C."/>
            <person name="Walker B."/>
            <person name="Young S."/>
            <person name="Zeng Q."/>
            <person name="Gargeya S."/>
            <person name="Fitzgerald M."/>
            <person name="Haas B."/>
            <person name="Abouelleil A."/>
            <person name="Allen A.W."/>
            <person name="Alvarado L."/>
            <person name="Arachchi H.M."/>
            <person name="Berlin A.M."/>
            <person name="Chapman S.B."/>
            <person name="Gainer-Dewar J."/>
            <person name="Goldberg J."/>
            <person name="Griggs A."/>
            <person name="Gujja S."/>
            <person name="Hansen M."/>
            <person name="Howarth C."/>
            <person name="Imamovic A."/>
            <person name="Ireland A."/>
            <person name="Larimer J."/>
            <person name="McCowan C."/>
            <person name="Murphy C."/>
            <person name="Pearson M."/>
            <person name="Poon T.W."/>
            <person name="Priest M."/>
            <person name="Roberts A."/>
            <person name="Saif S."/>
            <person name="Shea T."/>
            <person name="Sisk P."/>
            <person name="Sykes S."/>
            <person name="Wortman J."/>
            <person name="Nusbaum C."/>
            <person name="Birren B."/>
        </authorList>
    </citation>
    <scope>NUCLEOTIDE SEQUENCE [LARGE SCALE GENOMIC DNA]</scope>
    <source>
        <strain evidence="16">1006PhL</strain>
    </source>
</reference>
<feature type="compositionally biased region" description="Polar residues" evidence="11">
    <location>
        <begin position="409"/>
        <end position="429"/>
    </location>
</feature>
<dbReference type="eggNOG" id="KOG0245">
    <property type="taxonomic scope" value="Eukaryota"/>
</dbReference>
<evidence type="ECO:0000313" key="15">
    <source>
        <dbReference type="EMBL" id="EPB81241.1"/>
    </source>
</evidence>
<evidence type="ECO:0000256" key="6">
    <source>
        <dbReference type="ARBA" id="ARBA00022840"/>
    </source>
</evidence>
<evidence type="ECO:0000256" key="5">
    <source>
        <dbReference type="ARBA" id="ARBA00022741"/>
    </source>
</evidence>
<keyword evidence="16" id="KW-1185">Reference proteome</keyword>
<dbReference type="Pfam" id="PF16183">
    <property type="entry name" value="Kinesin_assoc"/>
    <property type="match status" value="1"/>
</dbReference>
<evidence type="ECO:0000256" key="3">
    <source>
        <dbReference type="ARBA" id="ARBA00022490"/>
    </source>
</evidence>
<dbReference type="GO" id="GO:0005524">
    <property type="term" value="F:ATP binding"/>
    <property type="evidence" value="ECO:0007669"/>
    <property type="project" value="UniProtKB-KW"/>
</dbReference>
<proteinExistence type="inferred from homology"/>
<evidence type="ECO:0000256" key="7">
    <source>
        <dbReference type="ARBA" id="ARBA00023054"/>
    </source>
</evidence>
<evidence type="ECO:0000256" key="1">
    <source>
        <dbReference type="ARBA" id="ARBA00004245"/>
    </source>
</evidence>
<dbReference type="VEuPathDB" id="FungiDB:HMPREF1544_12045"/>
<dbReference type="OrthoDB" id="3176171at2759"/>
<evidence type="ECO:0000256" key="2">
    <source>
        <dbReference type="ARBA" id="ARBA00022448"/>
    </source>
</evidence>
<dbReference type="PROSITE" id="PS00411">
    <property type="entry name" value="KINESIN_MOTOR_1"/>
    <property type="match status" value="1"/>
</dbReference>
<feature type="domain" description="FHA" evidence="13">
    <location>
        <begin position="537"/>
        <end position="590"/>
    </location>
</feature>
<keyword evidence="5" id="KW-0547">Nucleotide-binding</keyword>
<dbReference type="InterPro" id="IPR001752">
    <property type="entry name" value="Kinesin_motor_dom"/>
</dbReference>
<dbReference type="Gene3D" id="6.10.250.2520">
    <property type="match status" value="1"/>
</dbReference>